<name>A0AAV4TS09_9ARAC</name>
<protein>
    <submittedName>
        <fullName evidence="1">Uncharacterized protein</fullName>
    </submittedName>
</protein>
<sequence>MAPSSVVGGSTTGQLTYSFWAFGDVRQRKPWLVWHITIAANLILRRIKVWWVTTQEQSKTGDGKVIIRARDFQM</sequence>
<proteinExistence type="predicted"/>
<dbReference type="AlphaFoldDB" id="A0AAV4TS09"/>
<evidence type="ECO:0000313" key="1">
    <source>
        <dbReference type="EMBL" id="GIY49393.1"/>
    </source>
</evidence>
<accession>A0AAV4TS09</accession>
<comment type="caution">
    <text evidence="1">The sequence shown here is derived from an EMBL/GenBank/DDBJ whole genome shotgun (WGS) entry which is preliminary data.</text>
</comment>
<keyword evidence="2" id="KW-1185">Reference proteome</keyword>
<gene>
    <name evidence="1" type="ORF">CDAR_600761</name>
</gene>
<reference evidence="1 2" key="1">
    <citation type="submission" date="2021-06" db="EMBL/GenBank/DDBJ databases">
        <title>Caerostris darwini draft genome.</title>
        <authorList>
            <person name="Kono N."/>
            <person name="Arakawa K."/>
        </authorList>
    </citation>
    <scope>NUCLEOTIDE SEQUENCE [LARGE SCALE GENOMIC DNA]</scope>
</reference>
<dbReference type="EMBL" id="BPLQ01010221">
    <property type="protein sequence ID" value="GIY49393.1"/>
    <property type="molecule type" value="Genomic_DNA"/>
</dbReference>
<evidence type="ECO:0000313" key="2">
    <source>
        <dbReference type="Proteomes" id="UP001054837"/>
    </source>
</evidence>
<organism evidence="1 2">
    <name type="scientific">Caerostris darwini</name>
    <dbReference type="NCBI Taxonomy" id="1538125"/>
    <lineage>
        <taxon>Eukaryota</taxon>
        <taxon>Metazoa</taxon>
        <taxon>Ecdysozoa</taxon>
        <taxon>Arthropoda</taxon>
        <taxon>Chelicerata</taxon>
        <taxon>Arachnida</taxon>
        <taxon>Araneae</taxon>
        <taxon>Araneomorphae</taxon>
        <taxon>Entelegynae</taxon>
        <taxon>Araneoidea</taxon>
        <taxon>Araneidae</taxon>
        <taxon>Caerostris</taxon>
    </lineage>
</organism>
<dbReference type="Proteomes" id="UP001054837">
    <property type="component" value="Unassembled WGS sequence"/>
</dbReference>